<sequence length="219" mass="24765">MSRRTTLPAALRPKASNKGNTILDYHALLNFTPKVRKGEAAISLKFRAEHCYTLNAMRWTENSQVQSAILSSIHLKRWAERTDSLWWSALSHMAVGKRTVRSWCARRLRNAFTESLWKEGFAPDGSTLPGSRRRQPMIGTAMLGATPPILKINNDALIEQTDAAVKHMIWVNSRDRWQKANGHEATDVHTKGVYKRGSQGRGPNPGVRTERAIFRYQSS</sequence>
<evidence type="ECO:0000313" key="2">
    <source>
        <dbReference type="Proteomes" id="UP000070700"/>
    </source>
</evidence>
<dbReference type="GeneID" id="28815385"/>
<dbReference type="KEGG" id="psco:LY89DRAFT_185625"/>
<dbReference type="Proteomes" id="UP000070700">
    <property type="component" value="Unassembled WGS sequence"/>
</dbReference>
<reference evidence="1 2" key="1">
    <citation type="submission" date="2015-10" db="EMBL/GenBank/DDBJ databases">
        <title>Full genome of DAOMC 229536 Phialocephala scopiformis, a fungal endophyte of spruce producing the potent anti-insectan compound rugulosin.</title>
        <authorList>
            <consortium name="DOE Joint Genome Institute"/>
            <person name="Walker A.K."/>
            <person name="Frasz S.L."/>
            <person name="Seifert K.A."/>
            <person name="Miller J.D."/>
            <person name="Mondo S.J."/>
            <person name="Labutti K."/>
            <person name="Lipzen A."/>
            <person name="Dockter R."/>
            <person name="Kennedy M."/>
            <person name="Grigoriev I.V."/>
            <person name="Spatafora J.W."/>
        </authorList>
    </citation>
    <scope>NUCLEOTIDE SEQUENCE [LARGE SCALE GENOMIC DNA]</scope>
    <source>
        <strain evidence="1 2">CBS 120377</strain>
    </source>
</reference>
<dbReference type="InParanoid" id="A0A194XV12"/>
<dbReference type="AlphaFoldDB" id="A0A194XV12"/>
<name>A0A194XV12_MOLSC</name>
<protein>
    <submittedName>
        <fullName evidence="1">Uncharacterized protein</fullName>
    </submittedName>
</protein>
<evidence type="ECO:0000313" key="1">
    <source>
        <dbReference type="EMBL" id="KUJ23547.1"/>
    </source>
</evidence>
<gene>
    <name evidence="1" type="ORF">LY89DRAFT_185625</name>
</gene>
<dbReference type="OrthoDB" id="5238363at2759"/>
<organism evidence="1 2">
    <name type="scientific">Mollisia scopiformis</name>
    <name type="common">Conifer needle endophyte fungus</name>
    <name type="synonym">Phialocephala scopiformis</name>
    <dbReference type="NCBI Taxonomy" id="149040"/>
    <lineage>
        <taxon>Eukaryota</taxon>
        <taxon>Fungi</taxon>
        <taxon>Dikarya</taxon>
        <taxon>Ascomycota</taxon>
        <taxon>Pezizomycotina</taxon>
        <taxon>Leotiomycetes</taxon>
        <taxon>Helotiales</taxon>
        <taxon>Mollisiaceae</taxon>
        <taxon>Mollisia</taxon>
    </lineage>
</organism>
<proteinExistence type="predicted"/>
<accession>A0A194XV12</accession>
<dbReference type="RefSeq" id="XP_018077902.1">
    <property type="nucleotide sequence ID" value="XM_018205659.1"/>
</dbReference>
<dbReference type="EMBL" id="KQ947405">
    <property type="protein sequence ID" value="KUJ23547.1"/>
    <property type="molecule type" value="Genomic_DNA"/>
</dbReference>
<keyword evidence="2" id="KW-1185">Reference proteome</keyword>